<dbReference type="SUPFAM" id="SSF51011">
    <property type="entry name" value="Glycosyl hydrolase domain"/>
    <property type="match status" value="1"/>
</dbReference>
<evidence type="ECO:0000313" key="3">
    <source>
        <dbReference type="EMBL" id="SVA49534.1"/>
    </source>
</evidence>
<feature type="compositionally biased region" description="Basic and acidic residues" evidence="1">
    <location>
        <begin position="485"/>
        <end position="500"/>
    </location>
</feature>
<dbReference type="Gene3D" id="3.20.20.80">
    <property type="entry name" value="Glycosidases"/>
    <property type="match status" value="1"/>
</dbReference>
<feature type="domain" description="Glycosyl hydrolase family 13 catalytic" evidence="2">
    <location>
        <begin position="175"/>
        <end position="588"/>
    </location>
</feature>
<dbReference type="InterPro" id="IPR017853">
    <property type="entry name" value="GH"/>
</dbReference>
<evidence type="ECO:0000256" key="1">
    <source>
        <dbReference type="SAM" id="MobiDB-lite"/>
    </source>
</evidence>
<name>A0A381WAN3_9ZZZZ</name>
<feature type="region of interest" description="Disordered" evidence="1">
    <location>
        <begin position="485"/>
        <end position="505"/>
    </location>
</feature>
<dbReference type="InterPro" id="IPR006047">
    <property type="entry name" value="GH13_cat_dom"/>
</dbReference>
<protein>
    <recommendedName>
        <fullName evidence="2">Glycosyl hydrolase family 13 catalytic domain-containing protein</fullName>
    </recommendedName>
</protein>
<dbReference type="AlphaFoldDB" id="A0A381WAN3"/>
<dbReference type="SUPFAM" id="SSF51445">
    <property type="entry name" value="(Trans)glycosidases"/>
    <property type="match status" value="1"/>
</dbReference>
<reference evidence="3" key="1">
    <citation type="submission" date="2018-05" db="EMBL/GenBank/DDBJ databases">
        <authorList>
            <person name="Lanie J.A."/>
            <person name="Ng W.-L."/>
            <person name="Kazmierczak K.M."/>
            <person name="Andrzejewski T.M."/>
            <person name="Davidsen T.M."/>
            <person name="Wayne K.J."/>
            <person name="Tettelin H."/>
            <person name="Glass J.I."/>
            <person name="Rusch D."/>
            <person name="Podicherti R."/>
            <person name="Tsui H.-C.T."/>
            <person name="Winkler M.E."/>
        </authorList>
    </citation>
    <scope>NUCLEOTIDE SEQUENCE</scope>
</reference>
<dbReference type="GO" id="GO:0005975">
    <property type="term" value="P:carbohydrate metabolic process"/>
    <property type="evidence" value="ECO:0007669"/>
    <property type="project" value="InterPro"/>
</dbReference>
<dbReference type="CDD" id="cd11326">
    <property type="entry name" value="AmyAc_Glg_debranch"/>
    <property type="match status" value="1"/>
</dbReference>
<dbReference type="Pfam" id="PF00128">
    <property type="entry name" value="Alpha-amylase"/>
    <property type="match status" value="1"/>
</dbReference>
<dbReference type="EMBL" id="UINC01011198">
    <property type="protein sequence ID" value="SVA49534.1"/>
    <property type="molecule type" value="Genomic_DNA"/>
</dbReference>
<accession>A0A381WAN3</accession>
<dbReference type="SMART" id="SM00642">
    <property type="entry name" value="Aamy"/>
    <property type="match status" value="1"/>
</dbReference>
<sequence length="701" mass="80283">MFQSIRPLPNPSMGGHWRGNSFQFGLIAEHVVSIRYLFYPHSFPQLEGNQALLSDVQLDTSYQFGDVWGWEAEFSGSAEEHMVYLIQLQEKDGNTKFVFDPFARESFGGEHWGRPIGFVVDEEDFRLSVISRPKSKVFHGMRRLPVLRQETPTDELTASRPHRPHHPLEQSVIYECHVRGMTNSPSISVSGSSQSGTYRGLVECIPYLKALGVTAIELLPVFDFDENERIISDAEIEHTVLNYWGYSPLLFFAPKQNYASDVENPVREFKAMVDKFHEADLEIWLDVVFNHTAEFGDNGYADHFKLLAPDQWYLREKDGSYKNYSGCGNTLNCAHPTTRRMIRDCLIYWSHVMGVDGFRFDLASILNRDSAGNILDFPQLLWELRHEPFLKNIKLISEPWDAAGAYELGKAAEFADWTEWNDQFRDKVRRAVRGDEGMMEGLKESILGSPNIFGSVEKGRKRSLNFVTSHDGMTLMDLVSYSEKHNEANGEENRDGHSADFSDNCGTEGVTDDPEILSLRFRKLRMFHCLLQLSNGIPMLLGGDEFGRTQQGNNNAYCHDSALTWLDWNLTEQNSVLLAFTRRMIAFRKQHAPFLFSEKSKYKWFNASGGPEEFAPYVRTLHFEVTNPGWPDQAMRILINCFDKPVKFNLPEEITWNVLIDTEKEPAEFVSPVGGIAWLEGFSVQVMRGYSVDGWRFQTKI</sequence>
<evidence type="ECO:0000259" key="2">
    <source>
        <dbReference type="SMART" id="SM00642"/>
    </source>
</evidence>
<gene>
    <name evidence="3" type="ORF">METZ01_LOCUS102388</name>
</gene>
<organism evidence="3">
    <name type="scientific">marine metagenome</name>
    <dbReference type="NCBI Taxonomy" id="408172"/>
    <lineage>
        <taxon>unclassified sequences</taxon>
        <taxon>metagenomes</taxon>
        <taxon>ecological metagenomes</taxon>
    </lineage>
</organism>
<dbReference type="PANTHER" id="PTHR43002">
    <property type="entry name" value="GLYCOGEN DEBRANCHING ENZYME"/>
    <property type="match status" value="1"/>
</dbReference>
<proteinExistence type="predicted"/>